<dbReference type="GO" id="GO:0051205">
    <property type="term" value="P:protein insertion into membrane"/>
    <property type="evidence" value="ECO:0007669"/>
    <property type="project" value="UniProtKB-UniRule"/>
</dbReference>
<dbReference type="HOGENOM" id="CLU_027480_0_1_6"/>
<dbReference type="InterPro" id="IPR015943">
    <property type="entry name" value="WD40/YVTN_repeat-like_dom_sf"/>
</dbReference>
<evidence type="ECO:0000256" key="4">
    <source>
        <dbReference type="HAMAP-Rule" id="MF_00923"/>
    </source>
</evidence>
<evidence type="ECO:0000259" key="6">
    <source>
        <dbReference type="Pfam" id="PF13360"/>
    </source>
</evidence>
<sequence>MNLRKYLLASVIALSVASLASGCSIFGSEQDTIEVAPSPVVDTSFPLNQNWHNDLSGNAKIYSLLSPDAYLNIVYAASRKGQIKAMDLESGKTLWNIDVSNSSFFSSQSALLSGGVIVDDKYVYVGSERATIYTIDKYSGTIIWQKDVKGEVIAKPILVDDNLIVLTSNGYIQAFNRDNGNELWEVSTEVPTLSLRGQSTPSLAYGAIVLGDDSGHVNAYYAKDGQLIWQQRISQPNGSTEIAKLNDVDASPIIEQGLVYSVGYNGNIVSLDLSNGQIVWKKPLGSYHDIVMNNNDLFVVDQDDNIYSLAKNDGATIWKQSELLHRQLTDPVIYHNSLVVGDFEGYLYLIDINSGNITAKTQVSSSGLLSKPLIVDNKIIVQAKNGDVFAYSPK</sequence>
<dbReference type="GO" id="GO:0043165">
    <property type="term" value="P:Gram-negative-bacterium-type cell outer membrane assembly"/>
    <property type="evidence" value="ECO:0007669"/>
    <property type="project" value="UniProtKB-UniRule"/>
</dbReference>
<evidence type="ECO:0000256" key="2">
    <source>
        <dbReference type="ARBA" id="ARBA00023136"/>
    </source>
</evidence>
<dbReference type="PANTHER" id="PTHR34512:SF30">
    <property type="entry name" value="OUTER MEMBRANE PROTEIN ASSEMBLY FACTOR BAMB"/>
    <property type="match status" value="1"/>
</dbReference>
<dbReference type="NCBIfam" id="NF008351">
    <property type="entry name" value="PRK11138.1"/>
    <property type="match status" value="1"/>
</dbReference>
<dbReference type="STRING" id="1267021.FPB0191_02093"/>
<dbReference type="InterPro" id="IPR011047">
    <property type="entry name" value="Quinoprotein_ADH-like_sf"/>
</dbReference>
<dbReference type="KEGG" id="fpp:FPB0191_02093"/>
<comment type="subunit">
    <text evidence="4">Part of the Bam complex.</text>
</comment>
<keyword evidence="1 4" id="KW-0732">Signal</keyword>
<proteinExistence type="inferred from homology"/>
<accession>A0A0A7S3C9</accession>
<dbReference type="GO" id="GO:0009279">
    <property type="term" value="C:cell outer membrane"/>
    <property type="evidence" value="ECO:0007669"/>
    <property type="project" value="UniProtKB-SubCell"/>
</dbReference>
<gene>
    <name evidence="4" type="primary">bamB</name>
    <name evidence="7" type="ORF">FPB0191_02093</name>
</gene>
<dbReference type="EMBL" id="CP009056">
    <property type="protein sequence ID" value="AJA45903.1"/>
    <property type="molecule type" value="Genomic_DNA"/>
</dbReference>
<keyword evidence="3 4" id="KW-0998">Cell outer membrane</keyword>
<evidence type="ECO:0000313" key="8">
    <source>
        <dbReference type="Proteomes" id="UP000030901"/>
    </source>
</evidence>
<keyword evidence="4" id="KW-0449">Lipoprotein</keyword>
<keyword evidence="4" id="KW-0564">Palmitate</keyword>
<dbReference type="SMART" id="SM00564">
    <property type="entry name" value="PQQ"/>
    <property type="match status" value="6"/>
</dbReference>
<dbReference type="OrthoDB" id="5173551at2"/>
<keyword evidence="8" id="KW-1185">Reference proteome</keyword>
<dbReference type="Pfam" id="PF13360">
    <property type="entry name" value="PQQ_2"/>
    <property type="match status" value="1"/>
</dbReference>
<dbReference type="InterPro" id="IPR002372">
    <property type="entry name" value="PQQ_rpt_dom"/>
</dbReference>
<dbReference type="NCBIfam" id="TIGR03300">
    <property type="entry name" value="assembly_YfgL"/>
    <property type="match status" value="1"/>
</dbReference>
<dbReference type="AlphaFoldDB" id="A0A0A7S3C9"/>
<dbReference type="SUPFAM" id="SSF50998">
    <property type="entry name" value="Quinoprotein alcohol dehydrogenase-like"/>
    <property type="match status" value="1"/>
</dbReference>
<dbReference type="InterPro" id="IPR017687">
    <property type="entry name" value="BamB"/>
</dbReference>
<protein>
    <recommendedName>
        <fullName evidence="4">Outer membrane protein assembly factor BamB</fullName>
    </recommendedName>
</protein>
<evidence type="ECO:0000256" key="3">
    <source>
        <dbReference type="ARBA" id="ARBA00023237"/>
    </source>
</evidence>
<name>A0A0A7S3C9_FRIPE</name>
<feature type="domain" description="Pyrrolo-quinoline quinone repeat" evidence="6">
    <location>
        <begin position="79"/>
        <end position="320"/>
    </location>
</feature>
<dbReference type="PROSITE" id="PS51257">
    <property type="entry name" value="PROKAR_LIPOPROTEIN"/>
    <property type="match status" value="1"/>
</dbReference>
<reference evidence="7 8" key="1">
    <citation type="journal article" date="2014" name="Appl. Environ. Microbiol.">
        <title>Gut symbionts from distinct hosts exhibit genotoxic activity via divergent colibactin biosynthetic pathways.</title>
        <authorList>
            <person name="Engel P."/>
            <person name="Vizcaino M.I."/>
            <person name="Crawford J.M."/>
        </authorList>
    </citation>
    <scope>NUCLEOTIDE SEQUENCE [LARGE SCALE GENOMIC DNA]</scope>
    <source>
        <strain evidence="7 8">PEB0191</strain>
    </source>
</reference>
<dbReference type="Gene3D" id="2.130.10.10">
    <property type="entry name" value="YVTN repeat-like/Quinoprotein amine dehydrogenase"/>
    <property type="match status" value="1"/>
</dbReference>
<organism evidence="7 8">
    <name type="scientific">Frischella perrara</name>
    <dbReference type="NCBI Taxonomy" id="1267021"/>
    <lineage>
        <taxon>Bacteria</taxon>
        <taxon>Pseudomonadati</taxon>
        <taxon>Pseudomonadota</taxon>
        <taxon>Gammaproteobacteria</taxon>
        <taxon>Orbales</taxon>
        <taxon>Orbaceae</taxon>
        <taxon>Frischella</taxon>
    </lineage>
</organism>
<comment type="subcellular location">
    <subcellularLocation>
        <location evidence="4">Cell outer membrane</location>
        <topology evidence="4">Lipid-anchor</topology>
    </subcellularLocation>
</comment>
<dbReference type="InterPro" id="IPR018391">
    <property type="entry name" value="PQQ_b-propeller_rpt"/>
</dbReference>
<comment type="function">
    <text evidence="4">Part of the outer membrane protein assembly complex, which is involved in assembly and insertion of beta-barrel proteins into the outer membrane.</text>
</comment>
<evidence type="ECO:0000256" key="1">
    <source>
        <dbReference type="ARBA" id="ARBA00022729"/>
    </source>
</evidence>
<evidence type="ECO:0000313" key="7">
    <source>
        <dbReference type="EMBL" id="AJA45903.1"/>
    </source>
</evidence>
<dbReference type="RefSeq" id="WP_039105917.1">
    <property type="nucleotide sequence ID" value="NZ_CALYQC010000007.1"/>
</dbReference>
<keyword evidence="2 4" id="KW-0472">Membrane</keyword>
<comment type="similarity">
    <text evidence="4">Belongs to the BamB family.</text>
</comment>
<dbReference type="Proteomes" id="UP000030901">
    <property type="component" value="Chromosome"/>
</dbReference>
<feature type="signal peptide" evidence="5">
    <location>
        <begin position="1"/>
        <end position="20"/>
    </location>
</feature>
<dbReference type="PANTHER" id="PTHR34512">
    <property type="entry name" value="CELL SURFACE PROTEIN"/>
    <property type="match status" value="1"/>
</dbReference>
<feature type="chain" id="PRO_5008984347" description="Outer membrane protein assembly factor BamB" evidence="5">
    <location>
        <begin position="21"/>
        <end position="394"/>
    </location>
</feature>
<evidence type="ECO:0000256" key="5">
    <source>
        <dbReference type="SAM" id="SignalP"/>
    </source>
</evidence>
<dbReference type="HAMAP" id="MF_00923">
    <property type="entry name" value="OM_assembly_BamB"/>
    <property type="match status" value="1"/>
</dbReference>